<dbReference type="Proteomes" id="UP001162483">
    <property type="component" value="Unassembled WGS sequence"/>
</dbReference>
<protein>
    <submittedName>
        <fullName evidence="1">Uncharacterized protein</fullName>
    </submittedName>
</protein>
<proteinExistence type="predicted"/>
<organism evidence="1 2">
    <name type="scientific">Staurois parvus</name>
    <dbReference type="NCBI Taxonomy" id="386267"/>
    <lineage>
        <taxon>Eukaryota</taxon>
        <taxon>Metazoa</taxon>
        <taxon>Chordata</taxon>
        <taxon>Craniata</taxon>
        <taxon>Vertebrata</taxon>
        <taxon>Euteleostomi</taxon>
        <taxon>Amphibia</taxon>
        <taxon>Batrachia</taxon>
        <taxon>Anura</taxon>
        <taxon>Neobatrachia</taxon>
        <taxon>Ranoidea</taxon>
        <taxon>Ranidae</taxon>
        <taxon>Staurois</taxon>
    </lineage>
</organism>
<evidence type="ECO:0000313" key="1">
    <source>
        <dbReference type="EMBL" id="CAI9608155.1"/>
    </source>
</evidence>
<reference evidence="1" key="1">
    <citation type="submission" date="2023-05" db="EMBL/GenBank/DDBJ databases">
        <authorList>
            <person name="Stuckert A."/>
        </authorList>
    </citation>
    <scope>NUCLEOTIDE SEQUENCE</scope>
</reference>
<gene>
    <name evidence="1" type="ORF">SPARVUS_LOCUS14055235</name>
</gene>
<keyword evidence="2" id="KW-1185">Reference proteome</keyword>
<evidence type="ECO:0000313" key="2">
    <source>
        <dbReference type="Proteomes" id="UP001162483"/>
    </source>
</evidence>
<comment type="caution">
    <text evidence="1">The sequence shown here is derived from an EMBL/GenBank/DDBJ whole genome shotgun (WGS) entry which is preliminary data.</text>
</comment>
<sequence length="22" mass="2693">MPFQRMLLQLIYSWGQMVLLPQ</sequence>
<name>A0ABN9GFI3_9NEOB</name>
<dbReference type="EMBL" id="CATNWA010018561">
    <property type="protein sequence ID" value="CAI9608155.1"/>
    <property type="molecule type" value="Genomic_DNA"/>
</dbReference>
<accession>A0ABN9GFI3</accession>